<sequence>MTSQIEKLFQLVMNIVKVGIVKHYNPENHTAVVEFKDFDCVVSRELQIAETFTYQNKTYFPLREGQKVICLLLPQSGTTDGFIIGTVYDEDNQPPVKDENKFHVKFEDGTVLEYDTANHKLYADVKGNVEIEVSGHMSAVVKDDVLIKSSSQITLQAPAINLQNNSPTIGFLEGDFRIVGSLTVEGNVEVDGNLHATGSIIDEGGNTPHHTH</sequence>
<dbReference type="OrthoDB" id="6155at2"/>
<dbReference type="Gene3D" id="2.40.50.230">
    <property type="entry name" value="Gp5 N-terminal domain"/>
    <property type="match status" value="1"/>
</dbReference>
<reference evidence="1 2" key="1">
    <citation type="submission" date="2017-05" db="EMBL/GenBank/DDBJ databases">
        <authorList>
            <person name="Varghese N."/>
            <person name="Submissions S."/>
        </authorList>
    </citation>
    <scope>NUCLEOTIDE SEQUENCE [LARGE SCALE GENOMIC DNA]</scope>
    <source>
        <strain evidence="1 2">DSM 16304</strain>
    </source>
</reference>
<accession>A0A521DS59</accession>
<proteinExistence type="predicted"/>
<evidence type="ECO:0000313" key="1">
    <source>
        <dbReference type="EMBL" id="SMO74556.1"/>
    </source>
</evidence>
<gene>
    <name evidence="1" type="ORF">SAMN06269117_1258</name>
</gene>
<dbReference type="Proteomes" id="UP000317315">
    <property type="component" value="Unassembled WGS sequence"/>
</dbReference>
<dbReference type="AlphaFoldDB" id="A0A521DS59"/>
<dbReference type="NCBIfam" id="TIGR01644">
    <property type="entry name" value="phage_P2_V"/>
    <property type="match status" value="1"/>
</dbReference>
<dbReference type="InterPro" id="IPR013046">
    <property type="entry name" value="GpV/Gp45"/>
</dbReference>
<dbReference type="EMBL" id="FXTM01000025">
    <property type="protein sequence ID" value="SMO74556.1"/>
    <property type="molecule type" value="Genomic_DNA"/>
</dbReference>
<organism evidence="1 2">
    <name type="scientific">Balnearium lithotrophicum</name>
    <dbReference type="NCBI Taxonomy" id="223788"/>
    <lineage>
        <taxon>Bacteria</taxon>
        <taxon>Pseudomonadati</taxon>
        <taxon>Aquificota</taxon>
        <taxon>Aquificia</taxon>
        <taxon>Desulfurobacteriales</taxon>
        <taxon>Desulfurobacteriaceae</taxon>
        <taxon>Balnearium</taxon>
    </lineage>
</organism>
<keyword evidence="2" id="KW-1185">Reference proteome</keyword>
<dbReference type="InterPro" id="IPR037026">
    <property type="entry name" value="Vgr_OB-fold_dom_sf"/>
</dbReference>
<dbReference type="Gene3D" id="6.20.150.10">
    <property type="match status" value="1"/>
</dbReference>
<protein>
    <submittedName>
        <fullName evidence="1">Phage baseplate assembly protein V</fullName>
    </submittedName>
</protein>
<name>A0A521DS59_9BACT</name>
<evidence type="ECO:0000313" key="2">
    <source>
        <dbReference type="Proteomes" id="UP000317315"/>
    </source>
</evidence>
<dbReference type="RefSeq" id="WP_142936102.1">
    <property type="nucleotide sequence ID" value="NZ_FXTM01000025.1"/>
</dbReference>